<dbReference type="HAMAP" id="MF_01807">
    <property type="entry name" value="Recomb_XerD"/>
    <property type="match status" value="1"/>
</dbReference>
<evidence type="ECO:0000256" key="9">
    <source>
        <dbReference type="ARBA" id="ARBA00023125"/>
    </source>
</evidence>
<organism evidence="16 17">
    <name type="scientific">Heliobacterium chlorum</name>
    <dbReference type="NCBI Taxonomy" id="2698"/>
    <lineage>
        <taxon>Bacteria</taxon>
        <taxon>Bacillati</taxon>
        <taxon>Bacillota</taxon>
        <taxon>Clostridia</taxon>
        <taxon>Eubacteriales</taxon>
        <taxon>Heliobacteriaceae</taxon>
        <taxon>Heliobacterium</taxon>
    </lineage>
</organism>
<keyword evidence="9 12" id="KW-0238">DNA-binding</keyword>
<feature type="domain" description="Tyr recombinase" evidence="14">
    <location>
        <begin position="125"/>
        <end position="307"/>
    </location>
</feature>
<dbReference type="InterPro" id="IPR013762">
    <property type="entry name" value="Integrase-like_cat_sf"/>
</dbReference>
<keyword evidence="10 12" id="KW-0233">DNA recombination</keyword>
<dbReference type="SUPFAM" id="SSF56349">
    <property type="entry name" value="DNA breaking-rejoining enzymes"/>
    <property type="match status" value="1"/>
</dbReference>
<dbReference type="Proteomes" id="UP000617402">
    <property type="component" value="Unassembled WGS sequence"/>
</dbReference>
<comment type="similarity">
    <text evidence="2">Belongs to the 'phage' integrase family. XerC subfamily.</text>
</comment>
<feature type="active site" description="O-(3'-phospho-DNA)-tyrosine intermediate" evidence="12">
    <location>
        <position position="294"/>
    </location>
</feature>
<dbReference type="EMBL" id="JACVHF010000009">
    <property type="protein sequence ID" value="MBC9784870.1"/>
    <property type="molecule type" value="Genomic_DNA"/>
</dbReference>
<feature type="active site" evidence="12">
    <location>
        <position position="164"/>
    </location>
</feature>
<comment type="subunit">
    <text evidence="12">Forms a cyclic heterotetrameric complex composed of two molecules of XerC and two molecules of XerD.</text>
</comment>
<dbReference type="PROSITE" id="PS51898">
    <property type="entry name" value="TYR_RECOMBINASE"/>
    <property type="match status" value="1"/>
</dbReference>
<dbReference type="NCBIfam" id="NF001399">
    <property type="entry name" value="PRK00283.1"/>
    <property type="match status" value="1"/>
</dbReference>
<dbReference type="InterPro" id="IPR011010">
    <property type="entry name" value="DNA_brk_join_enz"/>
</dbReference>
<feature type="compositionally biased region" description="Basic and acidic residues" evidence="13">
    <location>
        <begin position="317"/>
        <end position="331"/>
    </location>
</feature>
<keyword evidence="8 12" id="KW-0229">DNA integration</keyword>
<gene>
    <name evidence="12 16" type="primary">xerD</name>
    <name evidence="16" type="ORF">H1S01_10150</name>
</gene>
<evidence type="ECO:0000256" key="5">
    <source>
        <dbReference type="ARBA" id="ARBA00022490"/>
    </source>
</evidence>
<evidence type="ECO:0000313" key="17">
    <source>
        <dbReference type="Proteomes" id="UP000617402"/>
    </source>
</evidence>
<dbReference type="InterPro" id="IPR050090">
    <property type="entry name" value="Tyrosine_recombinase_XerCD"/>
</dbReference>
<evidence type="ECO:0000256" key="13">
    <source>
        <dbReference type="SAM" id="MobiDB-lite"/>
    </source>
</evidence>
<evidence type="ECO:0000256" key="2">
    <source>
        <dbReference type="ARBA" id="ARBA00006657"/>
    </source>
</evidence>
<dbReference type="PANTHER" id="PTHR30349:SF81">
    <property type="entry name" value="TYROSINE RECOMBINASE XERC"/>
    <property type="match status" value="1"/>
</dbReference>
<comment type="function">
    <text evidence="12">Site-specific tyrosine recombinase, which acts by catalyzing the cutting and rejoining of the recombining DNA molecules. The XerC-XerD complex is essential to convert dimers of the bacterial chromosome into monomers to permit their segregation at cell division. It also contributes to the segregational stability of plasmids.</text>
</comment>
<evidence type="ECO:0000256" key="6">
    <source>
        <dbReference type="ARBA" id="ARBA00022618"/>
    </source>
</evidence>
<dbReference type="InterPro" id="IPR011932">
    <property type="entry name" value="Recomb_XerD"/>
</dbReference>
<dbReference type="InterPro" id="IPR004107">
    <property type="entry name" value="Integrase_SAM-like_N"/>
</dbReference>
<dbReference type="CDD" id="cd00798">
    <property type="entry name" value="INT_XerDC_C"/>
    <property type="match status" value="1"/>
</dbReference>
<dbReference type="InterPro" id="IPR044068">
    <property type="entry name" value="CB"/>
</dbReference>
<evidence type="ECO:0000256" key="11">
    <source>
        <dbReference type="ARBA" id="ARBA00023306"/>
    </source>
</evidence>
<proteinExistence type="inferred from homology"/>
<comment type="subcellular location">
    <subcellularLocation>
        <location evidence="1 12">Cytoplasm</location>
    </subcellularLocation>
</comment>
<protein>
    <recommendedName>
        <fullName evidence="4 12">Tyrosine recombinase XerD</fullName>
    </recommendedName>
</protein>
<dbReference type="InterPro" id="IPR023009">
    <property type="entry name" value="Tyrosine_recombinase_XerC/XerD"/>
</dbReference>
<evidence type="ECO:0000256" key="4">
    <source>
        <dbReference type="ARBA" id="ARBA00015810"/>
    </source>
</evidence>
<keyword evidence="17" id="KW-1185">Reference proteome</keyword>
<dbReference type="Gene3D" id="1.10.443.10">
    <property type="entry name" value="Intergrase catalytic core"/>
    <property type="match status" value="1"/>
</dbReference>
<dbReference type="InterPro" id="IPR010998">
    <property type="entry name" value="Integrase_recombinase_N"/>
</dbReference>
<dbReference type="PANTHER" id="PTHR30349">
    <property type="entry name" value="PHAGE INTEGRASE-RELATED"/>
    <property type="match status" value="1"/>
</dbReference>
<feature type="region of interest" description="Disordered" evidence="13">
    <location>
        <begin position="309"/>
        <end position="331"/>
    </location>
</feature>
<evidence type="ECO:0000256" key="10">
    <source>
        <dbReference type="ARBA" id="ARBA00023172"/>
    </source>
</evidence>
<evidence type="ECO:0000256" key="3">
    <source>
        <dbReference type="ARBA" id="ARBA00010450"/>
    </source>
</evidence>
<dbReference type="Gene3D" id="1.10.150.130">
    <property type="match status" value="1"/>
</dbReference>
<dbReference type="PROSITE" id="PS51900">
    <property type="entry name" value="CB"/>
    <property type="match status" value="1"/>
</dbReference>
<comment type="caution">
    <text evidence="16">The sequence shown here is derived from an EMBL/GenBank/DDBJ whole genome shotgun (WGS) entry which is preliminary data.</text>
</comment>
<reference evidence="16 17" key="1">
    <citation type="submission" date="2020-07" db="EMBL/GenBank/DDBJ databases">
        <title>Draft whole-genome sequence of Heliobacterium chlorum DSM 3682, type strain.</title>
        <authorList>
            <person name="Kyndt J.A."/>
            <person name="Meyer T.E."/>
            <person name="Imhoff J.F."/>
        </authorList>
    </citation>
    <scope>NUCLEOTIDE SEQUENCE [LARGE SCALE GENOMIC DNA]</scope>
    <source>
        <strain evidence="16 17">DSM 3682</strain>
    </source>
</reference>
<dbReference type="NCBIfam" id="TIGR02225">
    <property type="entry name" value="recomb_XerD"/>
    <property type="match status" value="1"/>
</dbReference>
<evidence type="ECO:0000259" key="14">
    <source>
        <dbReference type="PROSITE" id="PS51898"/>
    </source>
</evidence>
<dbReference type="InterPro" id="IPR002104">
    <property type="entry name" value="Integrase_catalytic"/>
</dbReference>
<sequence length="331" mass="37478">MLEGMPLDQVEHLSTRRLKALQHVEIFLTHLAVERGLSANTIEAYRRDLDDLSAFLRAQGSKDADEINRNDLVAYLYHIHQRGLSPATRARRLAAIKGFFAFLLEEGLQREDPTELIDSPRLQRPLPDVLNVEEVIALLETPPRTTVGLRDKAMLETMYACGLRVSELVGLTTDQVRLDFGFVQVIGKGSKERIVPLGSHARQAIEEYLEKSRGKLLGQVGEKHLFVNQRGKALTRQGFWKILKSYVDQAGILKEVTPHTLRHSFATHLLTNGADLRAVQEMLGHADISTTQIYTHLTTGRIREVYDRSHPRARMHKREEGAPVDSRCNEK</sequence>
<keyword evidence="11 12" id="KW-0131">Cell cycle</keyword>
<keyword evidence="6 12" id="KW-0132">Cell division</keyword>
<keyword evidence="5 12" id="KW-0963">Cytoplasm</keyword>
<evidence type="ECO:0000256" key="7">
    <source>
        <dbReference type="ARBA" id="ARBA00022829"/>
    </source>
</evidence>
<feature type="domain" description="Core-binding (CB)" evidence="15">
    <location>
        <begin position="18"/>
        <end position="104"/>
    </location>
</feature>
<dbReference type="Pfam" id="PF02899">
    <property type="entry name" value="Phage_int_SAM_1"/>
    <property type="match status" value="1"/>
</dbReference>
<accession>A0ABR7T4I3</accession>
<evidence type="ECO:0000256" key="8">
    <source>
        <dbReference type="ARBA" id="ARBA00022908"/>
    </source>
</evidence>
<feature type="active site" evidence="12">
    <location>
        <position position="188"/>
    </location>
</feature>
<feature type="active site" evidence="12">
    <location>
        <position position="262"/>
    </location>
</feature>
<evidence type="ECO:0000256" key="12">
    <source>
        <dbReference type="HAMAP-Rule" id="MF_01807"/>
    </source>
</evidence>
<evidence type="ECO:0000256" key="1">
    <source>
        <dbReference type="ARBA" id="ARBA00004496"/>
    </source>
</evidence>
<feature type="active site" evidence="12">
    <location>
        <position position="259"/>
    </location>
</feature>
<dbReference type="HAMAP" id="MF_01808">
    <property type="entry name" value="Recomb_XerC_XerD"/>
    <property type="match status" value="1"/>
</dbReference>
<dbReference type="NCBIfam" id="TIGR02224">
    <property type="entry name" value="recomb_XerC"/>
    <property type="match status" value="1"/>
</dbReference>
<dbReference type="Pfam" id="PF00589">
    <property type="entry name" value="Phage_integrase"/>
    <property type="match status" value="1"/>
</dbReference>
<name>A0ABR7T4I3_HELCL</name>
<keyword evidence="7 12" id="KW-0159">Chromosome partition</keyword>
<comment type="similarity">
    <text evidence="3 12">Belongs to the 'phage' integrase family. XerD subfamily.</text>
</comment>
<evidence type="ECO:0000259" key="15">
    <source>
        <dbReference type="PROSITE" id="PS51900"/>
    </source>
</evidence>
<feature type="active site" evidence="12">
    <location>
        <position position="285"/>
    </location>
</feature>
<dbReference type="InterPro" id="IPR011931">
    <property type="entry name" value="Recomb_XerC"/>
</dbReference>
<evidence type="ECO:0000313" key="16">
    <source>
        <dbReference type="EMBL" id="MBC9784870.1"/>
    </source>
</evidence>
<dbReference type="NCBIfam" id="NF040815">
    <property type="entry name" value="recomb_XerA_Arch"/>
    <property type="match status" value="1"/>
</dbReference>